<gene>
    <name evidence="1" type="ORF">KSX_03330</name>
</gene>
<reference evidence="1" key="1">
    <citation type="submission" date="2020-10" db="EMBL/GenBank/DDBJ databases">
        <title>Taxonomic study of unclassified bacteria belonging to the class Ktedonobacteria.</title>
        <authorList>
            <person name="Yabe S."/>
            <person name="Wang C.M."/>
            <person name="Zheng Y."/>
            <person name="Sakai Y."/>
            <person name="Cavaletti L."/>
            <person name="Monciardini P."/>
            <person name="Donadio S."/>
        </authorList>
    </citation>
    <scope>NUCLEOTIDE SEQUENCE</scope>
    <source>
        <strain evidence="1">SOSP1-1</strain>
    </source>
</reference>
<dbReference type="Proteomes" id="UP000612362">
    <property type="component" value="Unassembled WGS sequence"/>
</dbReference>
<dbReference type="AlphaFoldDB" id="A0A8J3MRD9"/>
<evidence type="ECO:0000313" key="2">
    <source>
        <dbReference type="Proteomes" id="UP000612362"/>
    </source>
</evidence>
<keyword evidence="2" id="KW-1185">Reference proteome</keyword>
<sequence length="44" mass="4982">MLVHLAIPISDDTLLRIVKQNPVPIIATPRGNFELLRQRFLNAS</sequence>
<dbReference type="EMBL" id="BNJF01000001">
    <property type="protein sequence ID" value="GHO42170.1"/>
    <property type="molecule type" value="Genomic_DNA"/>
</dbReference>
<protein>
    <submittedName>
        <fullName evidence="1">Uncharacterized protein</fullName>
    </submittedName>
</protein>
<evidence type="ECO:0000313" key="1">
    <source>
        <dbReference type="EMBL" id="GHO42170.1"/>
    </source>
</evidence>
<comment type="caution">
    <text evidence="1">The sequence shown here is derived from an EMBL/GenBank/DDBJ whole genome shotgun (WGS) entry which is preliminary data.</text>
</comment>
<name>A0A8J3MRD9_9CHLR</name>
<organism evidence="1 2">
    <name type="scientific">Ktedonospora formicarum</name>
    <dbReference type="NCBI Taxonomy" id="2778364"/>
    <lineage>
        <taxon>Bacteria</taxon>
        <taxon>Bacillati</taxon>
        <taxon>Chloroflexota</taxon>
        <taxon>Ktedonobacteria</taxon>
        <taxon>Ktedonobacterales</taxon>
        <taxon>Ktedonobacteraceae</taxon>
        <taxon>Ktedonospora</taxon>
    </lineage>
</organism>
<proteinExistence type="predicted"/>
<accession>A0A8J3MRD9</accession>